<dbReference type="Gene3D" id="3.40.710.10">
    <property type="entry name" value="DD-peptidase/beta-lactamase superfamily"/>
    <property type="match status" value="1"/>
</dbReference>
<dbReference type="RefSeq" id="WP_183776861.1">
    <property type="nucleotide sequence ID" value="NZ_JACIDK010000009.1"/>
</dbReference>
<evidence type="ECO:0000259" key="2">
    <source>
        <dbReference type="Pfam" id="PF00144"/>
    </source>
</evidence>
<name>A0A840A7A5_9CAUL</name>
<reference evidence="3 4" key="1">
    <citation type="submission" date="2020-08" db="EMBL/GenBank/DDBJ databases">
        <title>Genomic Encyclopedia of Type Strains, Phase IV (KMG-IV): sequencing the most valuable type-strain genomes for metagenomic binning, comparative biology and taxonomic classification.</title>
        <authorList>
            <person name="Goeker M."/>
        </authorList>
    </citation>
    <scope>NUCLEOTIDE SEQUENCE [LARGE SCALE GENOMIC DNA]</scope>
    <source>
        <strain evidence="3 4">DSM 21793</strain>
    </source>
</reference>
<keyword evidence="1" id="KW-0732">Signal</keyword>
<feature type="domain" description="Beta-lactamase-related" evidence="2">
    <location>
        <begin position="86"/>
        <end position="370"/>
    </location>
</feature>
<dbReference type="PANTHER" id="PTHR43283">
    <property type="entry name" value="BETA-LACTAMASE-RELATED"/>
    <property type="match status" value="1"/>
</dbReference>
<feature type="chain" id="PRO_5032672764" evidence="1">
    <location>
        <begin position="24"/>
        <end position="392"/>
    </location>
</feature>
<dbReference type="SUPFAM" id="SSF56601">
    <property type="entry name" value="beta-lactamase/transpeptidase-like"/>
    <property type="match status" value="1"/>
</dbReference>
<dbReference type="Pfam" id="PF00144">
    <property type="entry name" value="Beta-lactamase"/>
    <property type="match status" value="1"/>
</dbReference>
<keyword evidence="4" id="KW-1185">Reference proteome</keyword>
<dbReference type="InterPro" id="IPR012338">
    <property type="entry name" value="Beta-lactam/transpept-like"/>
</dbReference>
<dbReference type="AlphaFoldDB" id="A0A840A7A5"/>
<evidence type="ECO:0000313" key="4">
    <source>
        <dbReference type="Proteomes" id="UP000530564"/>
    </source>
</evidence>
<dbReference type="Proteomes" id="UP000530564">
    <property type="component" value="Unassembled WGS sequence"/>
</dbReference>
<dbReference type="PANTHER" id="PTHR43283:SF14">
    <property type="entry name" value="BLL8153 PROTEIN"/>
    <property type="match status" value="1"/>
</dbReference>
<proteinExistence type="predicted"/>
<dbReference type="InterPro" id="IPR050789">
    <property type="entry name" value="Diverse_Enzym_Activities"/>
</dbReference>
<accession>A0A840A7A5</accession>
<evidence type="ECO:0000313" key="3">
    <source>
        <dbReference type="EMBL" id="MBB3893351.1"/>
    </source>
</evidence>
<feature type="signal peptide" evidence="1">
    <location>
        <begin position="1"/>
        <end position="23"/>
    </location>
</feature>
<gene>
    <name evidence="3" type="ORF">GGQ61_004093</name>
</gene>
<dbReference type="InterPro" id="IPR001466">
    <property type="entry name" value="Beta-lactam-related"/>
</dbReference>
<protein>
    <submittedName>
        <fullName evidence="3">CubicO group peptidase (Beta-lactamase class C family)</fullName>
    </submittedName>
</protein>
<dbReference type="EMBL" id="JACIDK010000009">
    <property type="protein sequence ID" value="MBB3893351.1"/>
    <property type="molecule type" value="Genomic_DNA"/>
</dbReference>
<comment type="caution">
    <text evidence="3">The sequence shown here is derived from an EMBL/GenBank/DDBJ whole genome shotgun (WGS) entry which is preliminary data.</text>
</comment>
<organism evidence="3 4">
    <name type="scientific">Phenylobacterium haematophilum</name>
    <dbReference type="NCBI Taxonomy" id="98513"/>
    <lineage>
        <taxon>Bacteria</taxon>
        <taxon>Pseudomonadati</taxon>
        <taxon>Pseudomonadota</taxon>
        <taxon>Alphaproteobacteria</taxon>
        <taxon>Caulobacterales</taxon>
        <taxon>Caulobacteraceae</taxon>
        <taxon>Phenylobacterium</taxon>
    </lineage>
</organism>
<evidence type="ECO:0000256" key="1">
    <source>
        <dbReference type="SAM" id="SignalP"/>
    </source>
</evidence>
<sequence length="392" mass="42422">MHASRLTLTALAAAFGLHGAALAADPPPPPAGGSILAWTPEQQRYGYRNMEKVTPVEVVARGAKVRELPLAASQIDPKWTWNGQAQTVDSYMTAMNTSGVVVLKDGQIVLERYGLDRKPDERWTSFSVAKSVTATLVGAAIKDGKIKSLDDVVTNYIPQLKGGAYEGVTVRQLLTMTSGVKWNEDYTDLNSDVAKAGVTPGEPGMNPIVSYMRKLPREAEPGAKFVYKTGETDLAGILVSNAVGKPLSTYLSEKIWAPYGMEQDAIWVNDVAGHERGGCCMSMTARDYARLGQFMLEGGKVNGQDILPEGWVADATKAHQSFPPGGVETGYGYFWWIIPGGYAAEGIFGQQIFVYPAEKLVIAINSAWPAASKDELWQAQMAFAQAVRRAAR</sequence>